<protein>
    <submittedName>
        <fullName evidence="2">Uncharacterized protein</fullName>
    </submittedName>
</protein>
<dbReference type="Proteomes" id="UP000054270">
    <property type="component" value="Unassembled WGS sequence"/>
</dbReference>
<sequence length="162" mass="17912">MASAKAIKARRNSQMIPQVPGASSQLRANSLHSRAGSLQRTRPQLKKIYKFTFFQSKCLPKLLLPSSPASPTGRPQSWLCPCRIRTTSPSATMPISTVLRPACSTTTLRTLLSVKSLHLPLSIPLLLRLFPLLWLPWPNLHLLSVPTPLHQPPTLMAARPTL</sequence>
<name>A0A0D2L2S6_HYPSF</name>
<dbReference type="EMBL" id="KN817561">
    <property type="protein sequence ID" value="KJA21047.1"/>
    <property type="molecule type" value="Genomic_DNA"/>
</dbReference>
<gene>
    <name evidence="2" type="ORF">HYPSUDRAFT_78004</name>
</gene>
<dbReference type="AlphaFoldDB" id="A0A0D2L2S6"/>
<accession>A0A0D2L2S6</accession>
<evidence type="ECO:0000313" key="2">
    <source>
        <dbReference type="EMBL" id="KJA21047.1"/>
    </source>
</evidence>
<proteinExistence type="predicted"/>
<feature type="region of interest" description="Disordered" evidence="1">
    <location>
        <begin position="1"/>
        <end position="26"/>
    </location>
</feature>
<evidence type="ECO:0000256" key="1">
    <source>
        <dbReference type="SAM" id="MobiDB-lite"/>
    </source>
</evidence>
<keyword evidence="3" id="KW-1185">Reference proteome</keyword>
<organism evidence="2 3">
    <name type="scientific">Hypholoma sublateritium (strain FD-334 SS-4)</name>
    <dbReference type="NCBI Taxonomy" id="945553"/>
    <lineage>
        <taxon>Eukaryota</taxon>
        <taxon>Fungi</taxon>
        <taxon>Dikarya</taxon>
        <taxon>Basidiomycota</taxon>
        <taxon>Agaricomycotina</taxon>
        <taxon>Agaricomycetes</taxon>
        <taxon>Agaricomycetidae</taxon>
        <taxon>Agaricales</taxon>
        <taxon>Agaricineae</taxon>
        <taxon>Strophariaceae</taxon>
        <taxon>Hypholoma</taxon>
    </lineage>
</organism>
<evidence type="ECO:0000313" key="3">
    <source>
        <dbReference type="Proteomes" id="UP000054270"/>
    </source>
</evidence>
<reference evidence="3" key="1">
    <citation type="submission" date="2014-04" db="EMBL/GenBank/DDBJ databases">
        <title>Evolutionary Origins and Diversification of the Mycorrhizal Mutualists.</title>
        <authorList>
            <consortium name="DOE Joint Genome Institute"/>
            <consortium name="Mycorrhizal Genomics Consortium"/>
            <person name="Kohler A."/>
            <person name="Kuo A."/>
            <person name="Nagy L.G."/>
            <person name="Floudas D."/>
            <person name="Copeland A."/>
            <person name="Barry K.W."/>
            <person name="Cichocki N."/>
            <person name="Veneault-Fourrey C."/>
            <person name="LaButti K."/>
            <person name="Lindquist E.A."/>
            <person name="Lipzen A."/>
            <person name="Lundell T."/>
            <person name="Morin E."/>
            <person name="Murat C."/>
            <person name="Riley R."/>
            <person name="Ohm R."/>
            <person name="Sun H."/>
            <person name="Tunlid A."/>
            <person name="Henrissat B."/>
            <person name="Grigoriev I.V."/>
            <person name="Hibbett D.S."/>
            <person name="Martin F."/>
        </authorList>
    </citation>
    <scope>NUCLEOTIDE SEQUENCE [LARGE SCALE GENOMIC DNA]</scope>
    <source>
        <strain evidence="3">FD-334 SS-4</strain>
    </source>
</reference>
<feature type="compositionally biased region" description="Polar residues" evidence="1">
    <location>
        <begin position="12"/>
        <end position="26"/>
    </location>
</feature>
<feature type="non-terminal residue" evidence="2">
    <location>
        <position position="162"/>
    </location>
</feature>